<sequence length="122" mass="13433">MITSRASRGRAAILEAKDFEMARNPSELANEADALLRGDKSAAFKIARRAQRIRTHLAPTLNQFTDSPDTRGWTVAPVVVTSRDLVTSRVLTSDVPVLPIHQLTAWAAAQARDGEKGKRRSR</sequence>
<comment type="caution">
    <text evidence="1">The sequence shown here is derived from an EMBL/GenBank/DDBJ whole genome shotgun (WGS) entry which is preliminary data.</text>
</comment>
<dbReference type="Proteomes" id="UP001589646">
    <property type="component" value="Unassembled WGS sequence"/>
</dbReference>
<dbReference type="EMBL" id="JBHMCE010000005">
    <property type="protein sequence ID" value="MFB9528554.1"/>
    <property type="molecule type" value="Genomic_DNA"/>
</dbReference>
<gene>
    <name evidence="1" type="ORF">ACFFRN_18230</name>
</gene>
<proteinExistence type="predicted"/>
<name>A0ABV5PZS4_9ACTN</name>
<reference evidence="1 2" key="1">
    <citation type="submission" date="2024-09" db="EMBL/GenBank/DDBJ databases">
        <authorList>
            <person name="Sun Q."/>
            <person name="Mori K."/>
        </authorList>
    </citation>
    <scope>NUCLEOTIDE SEQUENCE [LARGE SCALE GENOMIC DNA]</scope>
    <source>
        <strain evidence="1 2">JCM 3323</strain>
    </source>
</reference>
<evidence type="ECO:0000313" key="2">
    <source>
        <dbReference type="Proteomes" id="UP001589646"/>
    </source>
</evidence>
<dbReference type="RefSeq" id="WP_346129927.1">
    <property type="nucleotide sequence ID" value="NZ_BAAAXC010000015.1"/>
</dbReference>
<protein>
    <recommendedName>
        <fullName evidence="3">DUF222 domain-containing protein</fullName>
    </recommendedName>
</protein>
<accession>A0ABV5PZS4</accession>
<evidence type="ECO:0008006" key="3">
    <source>
        <dbReference type="Google" id="ProtNLM"/>
    </source>
</evidence>
<organism evidence="1 2">
    <name type="scientific">Nonomuraea roseola</name>
    <dbReference type="NCBI Taxonomy" id="46179"/>
    <lineage>
        <taxon>Bacteria</taxon>
        <taxon>Bacillati</taxon>
        <taxon>Actinomycetota</taxon>
        <taxon>Actinomycetes</taxon>
        <taxon>Streptosporangiales</taxon>
        <taxon>Streptosporangiaceae</taxon>
        <taxon>Nonomuraea</taxon>
    </lineage>
</organism>
<evidence type="ECO:0000313" key="1">
    <source>
        <dbReference type="EMBL" id="MFB9528554.1"/>
    </source>
</evidence>
<keyword evidence="2" id="KW-1185">Reference proteome</keyword>